<keyword evidence="8" id="KW-0808">Transferase</keyword>
<dbReference type="GO" id="GO:0000155">
    <property type="term" value="F:phosphorelay sensor kinase activity"/>
    <property type="evidence" value="ECO:0007669"/>
    <property type="project" value="InterPro"/>
</dbReference>
<dbReference type="RefSeq" id="WP_348945957.1">
    <property type="nucleotide sequence ID" value="NZ_CP157355.1"/>
</dbReference>
<evidence type="ECO:0000259" key="7">
    <source>
        <dbReference type="PROSITE" id="PS50113"/>
    </source>
</evidence>
<proteinExistence type="predicted"/>
<dbReference type="SUPFAM" id="SSF55874">
    <property type="entry name" value="ATPase domain of HSP90 chaperone/DNA topoisomerase II/histidine kinase"/>
    <property type="match status" value="1"/>
</dbReference>
<dbReference type="CDD" id="cd00082">
    <property type="entry name" value="HisKA"/>
    <property type="match status" value="1"/>
</dbReference>
<keyword evidence="8" id="KW-0418">Kinase</keyword>
<dbReference type="InterPro" id="IPR004358">
    <property type="entry name" value="Sig_transdc_His_kin-like_C"/>
</dbReference>
<dbReference type="PROSITE" id="PS50112">
    <property type="entry name" value="PAS"/>
    <property type="match status" value="1"/>
</dbReference>
<dbReference type="PANTHER" id="PTHR43065:SF47">
    <property type="match status" value="1"/>
</dbReference>
<dbReference type="Gene3D" id="3.30.565.10">
    <property type="entry name" value="Histidine kinase-like ATPase, C-terminal domain"/>
    <property type="match status" value="1"/>
</dbReference>
<dbReference type="CDD" id="cd00075">
    <property type="entry name" value="HATPase"/>
    <property type="match status" value="1"/>
</dbReference>
<evidence type="ECO:0000313" key="8">
    <source>
        <dbReference type="EMBL" id="XBM01681.1"/>
    </source>
</evidence>
<dbReference type="InterPro" id="IPR001610">
    <property type="entry name" value="PAC"/>
</dbReference>
<dbReference type="InterPro" id="IPR000700">
    <property type="entry name" value="PAS-assoc_C"/>
</dbReference>
<dbReference type="SMART" id="SM00387">
    <property type="entry name" value="HATPase_c"/>
    <property type="match status" value="1"/>
</dbReference>
<dbReference type="NCBIfam" id="TIGR00229">
    <property type="entry name" value="sensory_box"/>
    <property type="match status" value="1"/>
</dbReference>
<dbReference type="InterPro" id="IPR036097">
    <property type="entry name" value="HisK_dim/P_sf"/>
</dbReference>
<dbReference type="Pfam" id="PF02518">
    <property type="entry name" value="HATPase_c"/>
    <property type="match status" value="1"/>
</dbReference>
<dbReference type="EMBL" id="CP157355">
    <property type="protein sequence ID" value="XBM01681.1"/>
    <property type="molecule type" value="Genomic_DNA"/>
</dbReference>
<evidence type="ECO:0000256" key="1">
    <source>
        <dbReference type="ARBA" id="ARBA00000085"/>
    </source>
</evidence>
<dbReference type="Pfam" id="PF08447">
    <property type="entry name" value="PAS_3"/>
    <property type="match status" value="1"/>
</dbReference>
<dbReference type="Gene3D" id="1.10.287.130">
    <property type="match status" value="1"/>
</dbReference>
<feature type="domain" description="Histidine kinase" evidence="5">
    <location>
        <begin position="305"/>
        <end position="537"/>
    </location>
</feature>
<organism evidence="8">
    <name type="scientific">Chitinibacter mangrovi</name>
    <dbReference type="NCBI Taxonomy" id="3153927"/>
    <lineage>
        <taxon>Bacteria</taxon>
        <taxon>Pseudomonadati</taxon>
        <taxon>Pseudomonadota</taxon>
        <taxon>Betaproteobacteria</taxon>
        <taxon>Neisseriales</taxon>
        <taxon>Chitinibacteraceae</taxon>
        <taxon>Chitinibacter</taxon>
    </lineage>
</organism>
<dbReference type="InterPro" id="IPR000014">
    <property type="entry name" value="PAS"/>
</dbReference>
<evidence type="ECO:0000256" key="4">
    <source>
        <dbReference type="SAM" id="Phobius"/>
    </source>
</evidence>
<dbReference type="Gene3D" id="3.30.450.20">
    <property type="entry name" value="PAS domain"/>
    <property type="match status" value="1"/>
</dbReference>
<dbReference type="SUPFAM" id="SSF47384">
    <property type="entry name" value="Homodimeric domain of signal transducing histidine kinase"/>
    <property type="match status" value="1"/>
</dbReference>
<dbReference type="SUPFAM" id="SSF55785">
    <property type="entry name" value="PYP-like sensor domain (PAS domain)"/>
    <property type="match status" value="1"/>
</dbReference>
<protein>
    <recommendedName>
        <fullName evidence="2">histidine kinase</fullName>
        <ecNumber evidence="2">2.7.13.3</ecNumber>
    </recommendedName>
</protein>
<dbReference type="InterPro" id="IPR013655">
    <property type="entry name" value="PAS_fold_3"/>
</dbReference>
<feature type="domain" description="PAS" evidence="6">
    <location>
        <begin position="139"/>
        <end position="211"/>
    </location>
</feature>
<reference evidence="8" key="1">
    <citation type="submission" date="2024-05" db="EMBL/GenBank/DDBJ databases">
        <authorList>
            <person name="Yang L."/>
            <person name="Pan L."/>
        </authorList>
    </citation>
    <scope>NUCLEOTIDE SEQUENCE</scope>
    <source>
        <strain evidence="8">FCG-7</strain>
    </source>
</reference>
<gene>
    <name evidence="8" type="ORF">ABHF33_05205</name>
</gene>
<dbReference type="InterPro" id="IPR005467">
    <property type="entry name" value="His_kinase_dom"/>
</dbReference>
<evidence type="ECO:0000256" key="3">
    <source>
        <dbReference type="ARBA" id="ARBA00022553"/>
    </source>
</evidence>
<dbReference type="PROSITE" id="PS50113">
    <property type="entry name" value="PAC"/>
    <property type="match status" value="1"/>
</dbReference>
<feature type="domain" description="PAC" evidence="7">
    <location>
        <begin position="219"/>
        <end position="271"/>
    </location>
</feature>
<dbReference type="InterPro" id="IPR036890">
    <property type="entry name" value="HATPase_C_sf"/>
</dbReference>
<dbReference type="InterPro" id="IPR035965">
    <property type="entry name" value="PAS-like_dom_sf"/>
</dbReference>
<dbReference type="InterPro" id="IPR003594">
    <property type="entry name" value="HATPase_dom"/>
</dbReference>
<dbReference type="PRINTS" id="PR00344">
    <property type="entry name" value="BCTRLSENSOR"/>
</dbReference>
<keyword evidence="4" id="KW-0472">Membrane</keyword>
<dbReference type="AlphaFoldDB" id="A0AAU7FD44"/>
<dbReference type="PROSITE" id="PS50109">
    <property type="entry name" value="HIS_KIN"/>
    <property type="match status" value="1"/>
</dbReference>
<comment type="catalytic activity">
    <reaction evidence="1">
        <text>ATP + protein L-histidine = ADP + protein N-phospho-L-histidine.</text>
        <dbReference type="EC" id="2.7.13.3"/>
    </reaction>
</comment>
<evidence type="ECO:0000259" key="6">
    <source>
        <dbReference type="PROSITE" id="PS50112"/>
    </source>
</evidence>
<keyword evidence="3" id="KW-0597">Phosphoprotein</keyword>
<dbReference type="SMART" id="SM00086">
    <property type="entry name" value="PAC"/>
    <property type="match status" value="1"/>
</dbReference>
<evidence type="ECO:0000256" key="2">
    <source>
        <dbReference type="ARBA" id="ARBA00012438"/>
    </source>
</evidence>
<accession>A0AAU7FD44</accession>
<sequence length="537" mass="59045">MKADPLFASRPLRTLLALMFGLLLATDIYCLQAGFYSIGLWGIAVLALIHLLLMAIPMLFLYSLIQQHLREAVHLLPTLGQLNDQQLAGLSGFFAPLLRALQPILSEQNRAIIELNNKNELFADALDEINEMGLQLRRSERRWSLALDATGDGIWEWDVGKDSWYFSPRWKNMLGYAEHELRDEAATLYALIHPDDVSAVGERFSAFLQARQMAEHCVQEAEFRMQHKEGHWLNILSRAVAYRDAEGQILNVVGAQSDVTEQRRATADLSAAKDAAELAVAQLRSAQLQMIESEKLAALGSLVAGVAHEVNTPLGIALTAASTLSEDTQAIVAQIQEGQLKKTDLQHYLGLAQEASGLILKHCDNAAALIRSFKNISVDQTSDALREFNLGAYLDEILQSLKPSLKQTPHHVELACPPELMVRTYPGAFTQILNNLLNNAILHAFPPDQVGSIMIQAAPYGDRFVELRFIDNGVGIAPSVRAKVFEPFYTTKRGQGGSGLGMSIVHNLVVAQLKGTISIEETPGGGASFVILFPRVL</sequence>
<dbReference type="InterPro" id="IPR003661">
    <property type="entry name" value="HisK_dim/P_dom"/>
</dbReference>
<name>A0AAU7FD44_9NEIS</name>
<dbReference type="EC" id="2.7.13.3" evidence="2"/>
<keyword evidence="4" id="KW-0812">Transmembrane</keyword>
<feature type="transmembrane region" description="Helical" evidence="4">
    <location>
        <begin position="40"/>
        <end position="65"/>
    </location>
</feature>
<dbReference type="PANTHER" id="PTHR43065">
    <property type="entry name" value="SENSOR HISTIDINE KINASE"/>
    <property type="match status" value="1"/>
</dbReference>
<dbReference type="KEGG" id="cmav:ABHF33_05205"/>
<evidence type="ECO:0000259" key="5">
    <source>
        <dbReference type="PROSITE" id="PS50109"/>
    </source>
</evidence>
<keyword evidence="4" id="KW-1133">Transmembrane helix</keyword>
<dbReference type="SMART" id="SM00091">
    <property type="entry name" value="PAS"/>
    <property type="match status" value="1"/>
</dbReference>
<dbReference type="CDD" id="cd00130">
    <property type="entry name" value="PAS"/>
    <property type="match status" value="1"/>
</dbReference>